<evidence type="ECO:0000256" key="5">
    <source>
        <dbReference type="ARBA" id="ARBA00023043"/>
    </source>
</evidence>
<feature type="transmembrane region" description="Helical" evidence="8">
    <location>
        <begin position="948"/>
        <end position="970"/>
    </location>
</feature>
<evidence type="ECO:0000256" key="1">
    <source>
        <dbReference type="ARBA" id="ARBA00004141"/>
    </source>
</evidence>
<feature type="transmembrane region" description="Helical" evidence="8">
    <location>
        <begin position="976"/>
        <end position="1000"/>
    </location>
</feature>
<reference evidence="10" key="1">
    <citation type="submission" date="2020-06" db="EMBL/GenBank/DDBJ databases">
        <title>WGS assembly of Ceratodon purpureus strain R40.</title>
        <authorList>
            <person name="Carey S.B."/>
            <person name="Jenkins J."/>
            <person name="Shu S."/>
            <person name="Lovell J.T."/>
            <person name="Sreedasyam A."/>
            <person name="Maumus F."/>
            <person name="Tiley G.P."/>
            <person name="Fernandez-Pozo N."/>
            <person name="Barry K."/>
            <person name="Chen C."/>
            <person name="Wang M."/>
            <person name="Lipzen A."/>
            <person name="Daum C."/>
            <person name="Saski C.A."/>
            <person name="Payton A.C."/>
            <person name="Mcbreen J.C."/>
            <person name="Conrad R.E."/>
            <person name="Kollar L.M."/>
            <person name="Olsson S."/>
            <person name="Huttunen S."/>
            <person name="Landis J.B."/>
            <person name="Wickett N.J."/>
            <person name="Johnson M.G."/>
            <person name="Rensing S.A."/>
            <person name="Grimwood J."/>
            <person name="Schmutz J."/>
            <person name="Mcdaniel S.F."/>
        </authorList>
    </citation>
    <scope>NUCLEOTIDE SEQUENCE</scope>
    <source>
        <strain evidence="10">R40</strain>
    </source>
</reference>
<dbReference type="EMBL" id="CM026429">
    <property type="protein sequence ID" value="KAG0564026.1"/>
    <property type="molecule type" value="Genomic_DNA"/>
</dbReference>
<dbReference type="PANTHER" id="PTHR24186:SF38">
    <property type="entry name" value="ANKYRIN REPEAT FAMILY PROTEIN"/>
    <property type="match status" value="1"/>
</dbReference>
<evidence type="ECO:0000256" key="8">
    <source>
        <dbReference type="SAM" id="Phobius"/>
    </source>
</evidence>
<feature type="compositionally biased region" description="Basic and acidic residues" evidence="7">
    <location>
        <begin position="1140"/>
        <end position="1149"/>
    </location>
</feature>
<keyword evidence="5" id="KW-0040">ANK repeat</keyword>
<evidence type="ECO:0000313" key="11">
    <source>
        <dbReference type="Proteomes" id="UP000822688"/>
    </source>
</evidence>
<feature type="compositionally biased region" description="Polar residues" evidence="7">
    <location>
        <begin position="1059"/>
        <end position="1071"/>
    </location>
</feature>
<dbReference type="Proteomes" id="UP000822688">
    <property type="component" value="Chromosome 8"/>
</dbReference>
<keyword evidence="4 8" id="KW-1133">Transmembrane helix</keyword>
<feature type="domain" description="PGG" evidence="9">
    <location>
        <begin position="840"/>
        <end position="965"/>
    </location>
</feature>
<evidence type="ECO:0000256" key="6">
    <source>
        <dbReference type="ARBA" id="ARBA00023136"/>
    </source>
</evidence>
<protein>
    <recommendedName>
        <fullName evidence="9">PGG domain-containing protein</fullName>
    </recommendedName>
</protein>
<proteinExistence type="predicted"/>
<evidence type="ECO:0000259" key="9">
    <source>
        <dbReference type="Pfam" id="PF13962"/>
    </source>
</evidence>
<keyword evidence="3" id="KW-0677">Repeat</keyword>
<evidence type="ECO:0000313" key="10">
    <source>
        <dbReference type="EMBL" id="KAG0564026.1"/>
    </source>
</evidence>
<feature type="transmembrane region" description="Helical" evidence="8">
    <location>
        <begin position="901"/>
        <end position="927"/>
    </location>
</feature>
<dbReference type="GO" id="GO:0005886">
    <property type="term" value="C:plasma membrane"/>
    <property type="evidence" value="ECO:0007669"/>
    <property type="project" value="TreeGrafter"/>
</dbReference>
<sequence length="1179" mass="136702">MADLEYGRIEGVDVEKLKDLEKYVLEGDLDHTMVKALSELLDPLLDYEKLKKRVRELKKLCVGDCALDALKVKLKEFEVPTTVDDGRQNERLKELEDYVRAGVDVVGAFKDKVWNLLDLSYDGYTEWLVLIRAKVYCRLIAVALGLTPQDINEQERIGSADIKREYVKLRTSSPDHRKLDLLHYLLKEILEEDDEVMTVLFLDLKNHQKFPVPYQLVGHEVNIIKQIHSLWLSEIILTDWEYGRIEGVDDEKLKELEKCVRDDDLGLTKDKLSELLGPIVDYEKLKERMEDLKECVDDRDLDAFQVKLKELWVPKNGDDGRQKERVKELMDCVREGDVIAFKDKLWKLLDLNYDGYTERSVLIRSKVYCRLIAVALGLTPQDIIKIECRLTAVAQGLTSPHKKERIESDDNKGNVKLRTRWAGIGKRDLLLYLLKDVLEEDDEFMTVLFLNLKTFKMYPVPYFDGCEVNIIEQIQSLWLYKFKEWYFGMLIDPIIDTVNEASATGDNFKFIEAKLILCDHLRQRRLKAGARLFWLVSRERKVHEMIDDKVVGDKMDSIINYVDPVGSLVKGIFKTKAVDNDGNSDFMANFFKLWENYWFNLDLYRDYNIIDRVPDGHGQDVCVGLISCPAHTDGNLLCWAARRNYHDLIWCVMQAYEPSLKSVGSGCNEWIEFERTFVWKLALWCSTRHGDFWRVVRELSVPEWTKNIDFNEYPYGWLPPLHLAAMFGDMDRMETLCRYLKVTSCANRKDYLGRTPLDYAMQFKNTTNESKNCFVEAWIDKVWKKAKDKKTPRFVKAWIEKVWKKAKDKKTPRYKDVIKNLSSLDGVGERLKELYDMYIHQANTVLIGSALIASVTFAGWLQPPLGFRDYFQFTQPGPSPADGNIYYESYVAIEGHRGVEVFVVFNTLSFFLSIATVLVGAEATLFVHDSDEKTSALIRMRKSIKWMIGFFIGSMLCIMAAFISAGMTILPPIRRLEWSMIISLVAGGVLCILPLCWIFWSLSRNQILYIFETRFLYTKKTTKSNPSKGKRDISERSLISLKQVQKLRDLQRGVGKGKQNCTLQENGNNVINHHEGKDQGNADLPKVGHRVVNCQQGQEEDAVPQEVEQYQERVVEDANPQEIRQGNTHSSSNGQGRNDNSQERNHEHMDEDEPLPKVRWYTNWDKSSPSKERRYNSYN</sequence>
<comment type="subcellular location">
    <subcellularLocation>
        <location evidence="1">Membrane</location>
        <topology evidence="1">Multi-pass membrane protein</topology>
    </subcellularLocation>
</comment>
<dbReference type="Gene3D" id="1.25.40.20">
    <property type="entry name" value="Ankyrin repeat-containing domain"/>
    <property type="match status" value="1"/>
</dbReference>
<keyword evidence="11" id="KW-1185">Reference proteome</keyword>
<evidence type="ECO:0000256" key="4">
    <source>
        <dbReference type="ARBA" id="ARBA00022989"/>
    </source>
</evidence>
<comment type="caution">
    <text evidence="10">The sequence shown here is derived from an EMBL/GenBank/DDBJ whole genome shotgun (WGS) entry which is preliminary data.</text>
</comment>
<evidence type="ECO:0000256" key="3">
    <source>
        <dbReference type="ARBA" id="ARBA00022737"/>
    </source>
</evidence>
<feature type="compositionally biased region" description="Basic and acidic residues" evidence="7">
    <location>
        <begin position="1168"/>
        <end position="1179"/>
    </location>
</feature>
<dbReference type="AlphaFoldDB" id="A0A8T0GWH2"/>
<evidence type="ECO:0000256" key="2">
    <source>
        <dbReference type="ARBA" id="ARBA00022692"/>
    </source>
</evidence>
<feature type="compositionally biased region" description="Polar residues" evidence="7">
    <location>
        <begin position="1122"/>
        <end position="1139"/>
    </location>
</feature>
<dbReference type="SUPFAM" id="SSF48403">
    <property type="entry name" value="Ankyrin repeat"/>
    <property type="match status" value="1"/>
</dbReference>
<keyword evidence="6 8" id="KW-0472">Membrane</keyword>
<evidence type="ECO:0000256" key="7">
    <source>
        <dbReference type="SAM" id="MobiDB-lite"/>
    </source>
</evidence>
<feature type="region of interest" description="Disordered" evidence="7">
    <location>
        <begin position="1117"/>
        <end position="1179"/>
    </location>
</feature>
<dbReference type="InterPro" id="IPR036770">
    <property type="entry name" value="Ankyrin_rpt-contain_sf"/>
</dbReference>
<accession>A0A8T0GWH2</accession>
<organism evidence="10 11">
    <name type="scientific">Ceratodon purpureus</name>
    <name type="common">Fire moss</name>
    <name type="synonym">Dicranum purpureum</name>
    <dbReference type="NCBI Taxonomy" id="3225"/>
    <lineage>
        <taxon>Eukaryota</taxon>
        <taxon>Viridiplantae</taxon>
        <taxon>Streptophyta</taxon>
        <taxon>Embryophyta</taxon>
        <taxon>Bryophyta</taxon>
        <taxon>Bryophytina</taxon>
        <taxon>Bryopsida</taxon>
        <taxon>Dicranidae</taxon>
        <taxon>Pseudoditrichales</taxon>
        <taxon>Ditrichaceae</taxon>
        <taxon>Ceratodon</taxon>
    </lineage>
</organism>
<name>A0A8T0GWH2_CERPU</name>
<feature type="region of interest" description="Disordered" evidence="7">
    <location>
        <begin position="1056"/>
        <end position="1085"/>
    </location>
</feature>
<dbReference type="InterPro" id="IPR026961">
    <property type="entry name" value="PGG_dom"/>
</dbReference>
<gene>
    <name evidence="10" type="ORF">KC19_8G076900</name>
</gene>
<keyword evidence="2 8" id="KW-0812">Transmembrane</keyword>
<dbReference type="PANTHER" id="PTHR24186">
    <property type="entry name" value="PROTEIN PHOSPHATASE 1 REGULATORY SUBUNIT"/>
    <property type="match status" value="1"/>
</dbReference>
<dbReference type="Pfam" id="PF13962">
    <property type="entry name" value="PGG"/>
    <property type="match status" value="1"/>
</dbReference>